<dbReference type="InterPro" id="IPR050617">
    <property type="entry name" value="E3_ligase_FN3/SPRY"/>
</dbReference>
<feature type="domain" description="Fibronectin type-III" evidence="2">
    <location>
        <begin position="217"/>
        <end position="308"/>
    </location>
</feature>
<comment type="caution">
    <text evidence="3">The sequence shown here is derived from an EMBL/GenBank/DDBJ whole genome shotgun (WGS) entry which is preliminary data.</text>
</comment>
<dbReference type="EMBL" id="JAXCGZ010022926">
    <property type="protein sequence ID" value="KAK7020755.1"/>
    <property type="molecule type" value="Genomic_DNA"/>
</dbReference>
<proteinExistence type="predicted"/>
<feature type="domain" description="Fibronectin type-III" evidence="2">
    <location>
        <begin position="312"/>
        <end position="406"/>
    </location>
</feature>
<keyword evidence="1" id="KW-0472">Membrane</keyword>
<reference evidence="3 4" key="1">
    <citation type="submission" date="2023-11" db="EMBL/GenBank/DDBJ databases">
        <title>Halocaridina rubra genome assembly.</title>
        <authorList>
            <person name="Smith C."/>
        </authorList>
    </citation>
    <scope>NUCLEOTIDE SEQUENCE [LARGE SCALE GENOMIC DNA]</scope>
    <source>
        <strain evidence="3">EP-1</strain>
        <tissue evidence="3">Whole</tissue>
    </source>
</reference>
<feature type="domain" description="Fibronectin type-III" evidence="2">
    <location>
        <begin position="125"/>
        <end position="213"/>
    </location>
</feature>
<dbReference type="Proteomes" id="UP001381693">
    <property type="component" value="Unassembled WGS sequence"/>
</dbReference>
<feature type="transmembrane region" description="Helical" evidence="1">
    <location>
        <begin position="830"/>
        <end position="852"/>
    </location>
</feature>
<dbReference type="PANTHER" id="PTHR24099">
    <property type="entry name" value="E3 UBIQUITIN-PROTEIN LIGASE TRIM36-RELATED"/>
    <property type="match status" value="1"/>
</dbReference>
<evidence type="ECO:0000313" key="4">
    <source>
        <dbReference type="Proteomes" id="UP001381693"/>
    </source>
</evidence>
<dbReference type="Pfam" id="PF00041">
    <property type="entry name" value="fn3"/>
    <property type="match status" value="6"/>
</dbReference>
<dbReference type="SMART" id="SM00060">
    <property type="entry name" value="FN3"/>
    <property type="match status" value="8"/>
</dbReference>
<dbReference type="SUPFAM" id="SSF49265">
    <property type="entry name" value="Fibronectin type III"/>
    <property type="match status" value="4"/>
</dbReference>
<feature type="domain" description="Fibronectin type-III" evidence="2">
    <location>
        <begin position="607"/>
        <end position="703"/>
    </location>
</feature>
<feature type="domain" description="Fibronectin type-III" evidence="2">
    <location>
        <begin position="408"/>
        <end position="517"/>
    </location>
</feature>
<keyword evidence="1" id="KW-0812">Transmembrane</keyword>
<protein>
    <submittedName>
        <fullName evidence="3">Fibronectin type 3 domain</fullName>
    </submittedName>
</protein>
<name>A0AAN8ZW43_HALRR</name>
<accession>A0AAN8ZW43</accession>
<feature type="domain" description="Fibronectin type-III" evidence="2">
    <location>
        <begin position="30"/>
        <end position="121"/>
    </location>
</feature>
<dbReference type="CDD" id="cd00063">
    <property type="entry name" value="FN3"/>
    <property type="match status" value="8"/>
</dbReference>
<sequence length="858" mass="94167">MACLQCVCGEVKGDPCSVTTFQTHSTVPDAPQVPRLINKTKTSLQYRWGNVKENGARITAFILEVCGGNYNDWTEVFRGRVKQYTVNKLQHNTCYRVRLAAVNEHGRSDFSAENVAHTSGVVPSQPPPPMLEQAAVTSLSLAWIKRPEEETFTLFMEDSLNGYGFRPVYNGRETKYICQGLRRNADYKFRLCSQNDEGTSQYSDITCYRTLPDRPKPPPFIDVKGRPKATRFTAYWTQPTDHGGSPVTSYRVEMDRGNGFECLYSGEGLEVDCTDLSPGTSYRLRVLSISLGGMSDWSDMAVITTEAVCPGQCQPPRLLGKPKASVLQLKWGPPDYDGGAPVTEYHIDMMAPDNDRRQVYCGRDLECTVASLLPGRPYIFLVRGLNRIGPGAWSEPLEAVSGAGPPDAPHAPHLACKSPHSVHLSWEEPINNGAGIEQYIVQIAEVSCLHAESSESSSTCGDPESELTFTTAYTGSASTTEVRNLAPATTYAFRVSCSNSAGGGPWSSHSTVTTPAAPPAPVAYISSSAAATTVTLLWGEPANHGDPISHYMIEVGDRTVTTPSSETEFTLDDLLPETLYKIRIQAVNSVGPGSFSNYHKVTTRPLPPTPPNIELVRASYNSLRLKWGDGRNLDMLTYSLQMEFLNPHTGTREFYQVYSGTNQNFKLVRLEENTEYRLRICASNEAGVGPYSPIVELSTTKAPPPPPKAPRVTEGVEGSQLIEWCSVRCPGEDSIVYRLQVAVKDQDYSLVYTGSETSYTLVDLEPQTGYYVRVCGVRICGDRETMAGPYSSPTLFNTPKPLPVVTTKAAVTSTQEAGLQWHKLSDKQKAFVIVVIFSLFCAIAAIVLQHFLTHGTKS</sequence>
<dbReference type="AlphaFoldDB" id="A0AAN8ZW43"/>
<gene>
    <name evidence="3" type="primary">FNDC3A</name>
    <name evidence="3" type="ORF">SK128_026086</name>
</gene>
<dbReference type="PROSITE" id="PS50853">
    <property type="entry name" value="FN3"/>
    <property type="match status" value="8"/>
</dbReference>
<keyword evidence="1" id="KW-1133">Transmembrane helix</keyword>
<keyword evidence="4" id="KW-1185">Reference proteome</keyword>
<dbReference type="InterPro" id="IPR013783">
    <property type="entry name" value="Ig-like_fold"/>
</dbReference>
<organism evidence="3 4">
    <name type="scientific">Halocaridina rubra</name>
    <name type="common">Hawaiian red shrimp</name>
    <dbReference type="NCBI Taxonomy" id="373956"/>
    <lineage>
        <taxon>Eukaryota</taxon>
        <taxon>Metazoa</taxon>
        <taxon>Ecdysozoa</taxon>
        <taxon>Arthropoda</taxon>
        <taxon>Crustacea</taxon>
        <taxon>Multicrustacea</taxon>
        <taxon>Malacostraca</taxon>
        <taxon>Eumalacostraca</taxon>
        <taxon>Eucarida</taxon>
        <taxon>Decapoda</taxon>
        <taxon>Pleocyemata</taxon>
        <taxon>Caridea</taxon>
        <taxon>Atyoidea</taxon>
        <taxon>Atyidae</taxon>
        <taxon>Halocaridina</taxon>
    </lineage>
</organism>
<evidence type="ECO:0000256" key="1">
    <source>
        <dbReference type="SAM" id="Phobius"/>
    </source>
</evidence>
<dbReference type="PRINTS" id="PR00014">
    <property type="entry name" value="FNTYPEIII"/>
</dbReference>
<evidence type="ECO:0000259" key="2">
    <source>
        <dbReference type="PROSITE" id="PS50853"/>
    </source>
</evidence>
<dbReference type="InterPro" id="IPR003961">
    <property type="entry name" value="FN3_dom"/>
</dbReference>
<dbReference type="InterPro" id="IPR036116">
    <property type="entry name" value="FN3_sf"/>
</dbReference>
<dbReference type="Gene3D" id="2.60.40.10">
    <property type="entry name" value="Immunoglobulins"/>
    <property type="match status" value="8"/>
</dbReference>
<evidence type="ECO:0000313" key="3">
    <source>
        <dbReference type="EMBL" id="KAK7020755.1"/>
    </source>
</evidence>
<dbReference type="PANTHER" id="PTHR24099:SF11">
    <property type="entry name" value="FIBRONECTIN TYPE III DOMAIN-CONTAINING 3BA-RELATED"/>
    <property type="match status" value="1"/>
</dbReference>
<feature type="domain" description="Fibronectin type-III" evidence="2">
    <location>
        <begin position="518"/>
        <end position="606"/>
    </location>
</feature>
<feature type="domain" description="Fibronectin type-III" evidence="2">
    <location>
        <begin position="706"/>
        <end position="801"/>
    </location>
</feature>